<dbReference type="InterPro" id="IPR036388">
    <property type="entry name" value="WH-like_DNA-bd_sf"/>
</dbReference>
<dbReference type="SMART" id="SM00421">
    <property type="entry name" value="HTH_LUXR"/>
    <property type="match status" value="1"/>
</dbReference>
<evidence type="ECO:0000313" key="2">
    <source>
        <dbReference type="EMBL" id="OLR93514.1"/>
    </source>
</evidence>
<dbReference type="InterPro" id="IPR051797">
    <property type="entry name" value="TrmB-like"/>
</dbReference>
<proteinExistence type="predicted"/>
<gene>
    <name evidence="2" type="ORF">BJP25_14520</name>
</gene>
<protein>
    <recommendedName>
        <fullName evidence="1">HTH luxR-type domain-containing protein</fullName>
    </recommendedName>
</protein>
<dbReference type="GO" id="GO:0003677">
    <property type="term" value="F:DNA binding"/>
    <property type="evidence" value="ECO:0007669"/>
    <property type="project" value="InterPro"/>
</dbReference>
<dbReference type="PROSITE" id="PS50043">
    <property type="entry name" value="HTH_LUXR_2"/>
    <property type="match status" value="1"/>
</dbReference>
<dbReference type="Gene3D" id="1.10.10.10">
    <property type="entry name" value="Winged helix-like DNA-binding domain superfamily/Winged helix DNA-binding domain"/>
    <property type="match status" value="2"/>
</dbReference>
<evidence type="ECO:0000259" key="1">
    <source>
        <dbReference type="PROSITE" id="PS50043"/>
    </source>
</evidence>
<dbReference type="PRINTS" id="PR00038">
    <property type="entry name" value="HTHLUXR"/>
</dbReference>
<feature type="domain" description="HTH luxR-type" evidence="1">
    <location>
        <begin position="251"/>
        <end position="316"/>
    </location>
</feature>
<dbReference type="EMBL" id="MKQR01000009">
    <property type="protein sequence ID" value="OLR93514.1"/>
    <property type="molecule type" value="Genomic_DNA"/>
</dbReference>
<comment type="caution">
    <text evidence="2">The sequence shown here is derived from an EMBL/GenBank/DDBJ whole genome shotgun (WGS) entry which is preliminary data.</text>
</comment>
<reference evidence="2 3" key="1">
    <citation type="submission" date="2016-10" db="EMBL/GenBank/DDBJ databases">
        <title>The Draft Genome Sequence of Actinokineospora bangkokensis 44EHWT reveals the biosynthetic pathway of antifungal compounds Thailandins with unusual extender unit butylmalonyl-CoA.</title>
        <authorList>
            <person name="Greule A."/>
            <person name="Intra B."/>
            <person name="Flemming S."/>
            <person name="Rommel M.G."/>
            <person name="Panbangred W."/>
            <person name="Bechthold A."/>
        </authorList>
    </citation>
    <scope>NUCLEOTIDE SEQUENCE [LARGE SCALE GENOMIC DNA]</scope>
    <source>
        <strain evidence="2 3">44EHW</strain>
    </source>
</reference>
<dbReference type="CDD" id="cd06170">
    <property type="entry name" value="LuxR_C_like"/>
    <property type="match status" value="1"/>
</dbReference>
<dbReference type="InterPro" id="IPR000792">
    <property type="entry name" value="Tscrpt_reg_LuxR_C"/>
</dbReference>
<dbReference type="AlphaFoldDB" id="A0A1Q9LNF0"/>
<dbReference type="GO" id="GO:0006355">
    <property type="term" value="P:regulation of DNA-templated transcription"/>
    <property type="evidence" value="ECO:0007669"/>
    <property type="project" value="InterPro"/>
</dbReference>
<dbReference type="RefSeq" id="WP_075974409.1">
    <property type="nucleotide sequence ID" value="NZ_MKQR01000009.1"/>
</dbReference>
<keyword evidence="3" id="KW-1185">Reference proteome</keyword>
<dbReference type="SUPFAM" id="SSF46785">
    <property type="entry name" value="Winged helix' DNA-binding domain"/>
    <property type="match status" value="1"/>
</dbReference>
<dbReference type="InterPro" id="IPR002831">
    <property type="entry name" value="Tscrpt_reg_TrmB_N"/>
</dbReference>
<dbReference type="InterPro" id="IPR016032">
    <property type="entry name" value="Sig_transdc_resp-reg_C-effctor"/>
</dbReference>
<dbReference type="PANTHER" id="PTHR34293:SF1">
    <property type="entry name" value="HTH-TYPE TRANSCRIPTIONAL REGULATOR TRMBL2"/>
    <property type="match status" value="1"/>
</dbReference>
<dbReference type="Pfam" id="PF00196">
    <property type="entry name" value="GerE"/>
    <property type="match status" value="1"/>
</dbReference>
<dbReference type="OrthoDB" id="5932488at2"/>
<evidence type="ECO:0000313" key="3">
    <source>
        <dbReference type="Proteomes" id="UP000186040"/>
    </source>
</evidence>
<dbReference type="InterPro" id="IPR036390">
    <property type="entry name" value="WH_DNA-bd_sf"/>
</dbReference>
<dbReference type="Proteomes" id="UP000186040">
    <property type="component" value="Unassembled WGS sequence"/>
</dbReference>
<accession>A0A1Q9LNF0</accession>
<name>A0A1Q9LNF0_9PSEU</name>
<dbReference type="SUPFAM" id="SSF46894">
    <property type="entry name" value="C-terminal effector domain of the bipartite response regulators"/>
    <property type="match status" value="1"/>
</dbReference>
<organism evidence="2 3">
    <name type="scientific">Actinokineospora bangkokensis</name>
    <dbReference type="NCBI Taxonomy" id="1193682"/>
    <lineage>
        <taxon>Bacteria</taxon>
        <taxon>Bacillati</taxon>
        <taxon>Actinomycetota</taxon>
        <taxon>Actinomycetes</taxon>
        <taxon>Pseudonocardiales</taxon>
        <taxon>Pseudonocardiaceae</taxon>
        <taxon>Actinokineospora</taxon>
    </lineage>
</organism>
<dbReference type="STRING" id="1193682.BJP25_14520"/>
<sequence length="318" mass="33856">MGLLEPVGFGPDDDRVYLALLDRRRGGAADLALVLGLTVTAVGAALDRLAEAGLVSELGRAPAEYVAVPPEVGVTALVHRRRAQLAEVQVEVERIADRLRREVAGAGGRVVEVVEGEDAVVAEVSRAQARARSEVLVVDAPPYLGGVSAPNHAELGLLADGVAFRVVYAPEALENPAQAEHMHRCVLAGEQARVLPGVARKMVIVDREVAVLPLSYDEPDPARRVVVRRSSLLDVTLSCFEALWAGASPVSVRDGAGISSRDRQLLTLLSAGMADRSIARTLGVTDRTVGRRLTELMRVLGAQTRFQAGVLAARRGWI</sequence>
<dbReference type="Pfam" id="PF01978">
    <property type="entry name" value="TrmB"/>
    <property type="match status" value="1"/>
</dbReference>
<dbReference type="PANTHER" id="PTHR34293">
    <property type="entry name" value="HTH-TYPE TRANSCRIPTIONAL REGULATOR TRMBL2"/>
    <property type="match status" value="1"/>
</dbReference>